<name>A0ABQ0M8J6_MYCCL</name>
<keyword evidence="4" id="KW-1185">Reference proteome</keyword>
<accession>A0ABQ0M8J6</accession>
<keyword evidence="2" id="KW-0472">Membrane</keyword>
<organism evidence="3 4">
    <name type="scientific">Mycena chlorophos</name>
    <name type="common">Agaric fungus</name>
    <name type="synonym">Agaricus chlorophos</name>
    <dbReference type="NCBI Taxonomy" id="658473"/>
    <lineage>
        <taxon>Eukaryota</taxon>
        <taxon>Fungi</taxon>
        <taxon>Dikarya</taxon>
        <taxon>Basidiomycota</taxon>
        <taxon>Agaricomycotina</taxon>
        <taxon>Agaricomycetes</taxon>
        <taxon>Agaricomycetidae</taxon>
        <taxon>Agaricales</taxon>
        <taxon>Marasmiineae</taxon>
        <taxon>Mycenaceae</taxon>
        <taxon>Mycena</taxon>
    </lineage>
</organism>
<evidence type="ECO:0000313" key="4">
    <source>
        <dbReference type="Proteomes" id="UP000815677"/>
    </source>
</evidence>
<feature type="compositionally biased region" description="Low complexity" evidence="1">
    <location>
        <begin position="108"/>
        <end position="127"/>
    </location>
</feature>
<feature type="compositionally biased region" description="Polar residues" evidence="1">
    <location>
        <begin position="144"/>
        <end position="177"/>
    </location>
</feature>
<reference evidence="3" key="1">
    <citation type="submission" date="2014-09" db="EMBL/GenBank/DDBJ databases">
        <title>Genome sequence of the luminous mushroom Mycena chlorophos for searching fungal bioluminescence genes.</title>
        <authorList>
            <person name="Tanaka Y."/>
            <person name="Kasuga D."/>
            <person name="Oba Y."/>
            <person name="Hase S."/>
            <person name="Sato K."/>
            <person name="Oba Y."/>
            <person name="Sakakibara Y."/>
        </authorList>
    </citation>
    <scope>NUCLEOTIDE SEQUENCE</scope>
</reference>
<sequence length="335" mass="34168">MNATRLVVPSHPMLMHSLSPLLHVARQKGRLASFFPLRVRAQPSRSLLVLDLDENIKHMLPIPVPLPLVAGVVDDIKHAFNASFSHQTGKNGGTSGQGGFGDPSGHKTSAGATTTTSTSSSPSTTTTVDPEIVQSAKVTGAATHFSSPSSSVTTNGAGSIDTTPTLDGSNPLPTESTPPAAASGDNLPTSPVLPNTRKGASGAFTTVLTLTSGSSTFVITTTLPASQETGSGSGPSSTSSTSAPHKSNTSAIAGGIIGGLILLAIVAIVALNICMRRRRRRHSGASFAPVYPFAAPGVGAATQSSWADTQTLVNVPQRGPMSTAEWDAHIARLVA</sequence>
<evidence type="ECO:0000256" key="2">
    <source>
        <dbReference type="SAM" id="Phobius"/>
    </source>
</evidence>
<dbReference type="Proteomes" id="UP000815677">
    <property type="component" value="Unassembled WGS sequence"/>
</dbReference>
<protein>
    <recommendedName>
        <fullName evidence="5">Mid2 domain-containing protein</fullName>
    </recommendedName>
</protein>
<dbReference type="Gene3D" id="1.20.5.510">
    <property type="entry name" value="Single helix bin"/>
    <property type="match status" value="1"/>
</dbReference>
<feature type="region of interest" description="Disordered" evidence="1">
    <location>
        <begin position="84"/>
        <end position="198"/>
    </location>
</feature>
<dbReference type="EMBL" id="DF849890">
    <property type="protein sequence ID" value="GAT59613.1"/>
    <property type="molecule type" value="Genomic_DNA"/>
</dbReference>
<feature type="region of interest" description="Disordered" evidence="1">
    <location>
        <begin position="223"/>
        <end position="247"/>
    </location>
</feature>
<feature type="compositionally biased region" description="Gly residues" evidence="1">
    <location>
        <begin position="90"/>
        <end position="102"/>
    </location>
</feature>
<evidence type="ECO:0000313" key="3">
    <source>
        <dbReference type="EMBL" id="GAT59613.1"/>
    </source>
</evidence>
<feature type="transmembrane region" description="Helical" evidence="2">
    <location>
        <begin position="251"/>
        <end position="273"/>
    </location>
</feature>
<keyword evidence="2" id="KW-1133">Transmembrane helix</keyword>
<keyword evidence="2" id="KW-0812">Transmembrane</keyword>
<proteinExistence type="predicted"/>
<evidence type="ECO:0008006" key="5">
    <source>
        <dbReference type="Google" id="ProtNLM"/>
    </source>
</evidence>
<gene>
    <name evidence="3" type="ORF">MCHLO_15875</name>
</gene>
<evidence type="ECO:0000256" key="1">
    <source>
        <dbReference type="SAM" id="MobiDB-lite"/>
    </source>
</evidence>